<name>A0A1I5X1V7_9FIRM</name>
<keyword evidence="2" id="KW-0472">Membrane</keyword>
<feature type="coiled-coil region" evidence="1">
    <location>
        <begin position="66"/>
        <end position="93"/>
    </location>
</feature>
<proteinExistence type="predicted"/>
<organism evidence="3 4">
    <name type="scientific">Caldicoprobacter faecalis</name>
    <dbReference type="NCBI Taxonomy" id="937334"/>
    <lineage>
        <taxon>Bacteria</taxon>
        <taxon>Bacillati</taxon>
        <taxon>Bacillota</taxon>
        <taxon>Clostridia</taxon>
        <taxon>Caldicoprobacterales</taxon>
        <taxon>Caldicoprobacteraceae</taxon>
        <taxon>Caldicoprobacter</taxon>
    </lineage>
</organism>
<evidence type="ECO:0000256" key="1">
    <source>
        <dbReference type="SAM" id="Coils"/>
    </source>
</evidence>
<dbReference type="AlphaFoldDB" id="A0A1I5X1V7"/>
<dbReference type="OrthoDB" id="5244042at2"/>
<evidence type="ECO:0000313" key="4">
    <source>
        <dbReference type="Proteomes" id="UP000198577"/>
    </source>
</evidence>
<accession>A0A1I5X1V7</accession>
<protein>
    <recommendedName>
        <fullName evidence="5">DUF4446 domain-containing protein</fullName>
    </recommendedName>
</protein>
<keyword evidence="1" id="KW-0175">Coiled coil</keyword>
<dbReference type="InterPro" id="IPR027981">
    <property type="entry name" value="DUF4446"/>
</dbReference>
<dbReference type="Proteomes" id="UP000198577">
    <property type="component" value="Unassembled WGS sequence"/>
</dbReference>
<evidence type="ECO:0008006" key="5">
    <source>
        <dbReference type="Google" id="ProtNLM"/>
    </source>
</evidence>
<feature type="transmembrane region" description="Helical" evidence="2">
    <location>
        <begin position="12"/>
        <end position="34"/>
    </location>
</feature>
<dbReference type="STRING" id="937334.SAMN05444406_12112"/>
<keyword evidence="2" id="KW-1133">Transmembrane helix</keyword>
<sequence>MDLYIIWEEYGYLITAISAALSVLAFTIVIVYSIKTRKIIRKYKRLMRGMDNKNLEALLMHHLDCVKNNAVKIQDLEQRYQNLAKELEFCVQRVGIIRYNPFEQMGSDLSFSVALLDKNNNGVVLTGLFTRSSSSIYAKPIQNGTSTYPLSQEEIEAINRAINQNSPSTKI</sequence>
<reference evidence="3 4" key="1">
    <citation type="submission" date="2016-10" db="EMBL/GenBank/DDBJ databases">
        <authorList>
            <person name="de Groot N.N."/>
        </authorList>
    </citation>
    <scope>NUCLEOTIDE SEQUENCE [LARGE SCALE GENOMIC DNA]</scope>
    <source>
        <strain evidence="3 4">DSM 20678</strain>
    </source>
</reference>
<dbReference type="EMBL" id="FOXR01000021">
    <property type="protein sequence ID" value="SFQ25677.1"/>
    <property type="molecule type" value="Genomic_DNA"/>
</dbReference>
<evidence type="ECO:0000256" key="2">
    <source>
        <dbReference type="SAM" id="Phobius"/>
    </source>
</evidence>
<keyword evidence="2" id="KW-0812">Transmembrane</keyword>
<dbReference type="Pfam" id="PF14584">
    <property type="entry name" value="DUF4446"/>
    <property type="match status" value="1"/>
</dbReference>
<gene>
    <name evidence="3" type="ORF">SAMN05444406_12112</name>
</gene>
<dbReference type="RefSeq" id="WP_025748756.1">
    <property type="nucleotide sequence ID" value="NZ_FOXR01000021.1"/>
</dbReference>
<keyword evidence="4" id="KW-1185">Reference proteome</keyword>
<evidence type="ECO:0000313" key="3">
    <source>
        <dbReference type="EMBL" id="SFQ25677.1"/>
    </source>
</evidence>